<keyword evidence="1" id="KW-0472">Membrane</keyword>
<dbReference type="Proteomes" id="UP000462014">
    <property type="component" value="Unassembled WGS sequence"/>
</dbReference>
<organism evidence="2 3">
    <name type="scientific">Mucilaginibacter arboris</name>
    <dbReference type="NCBI Taxonomy" id="2682090"/>
    <lineage>
        <taxon>Bacteria</taxon>
        <taxon>Pseudomonadati</taxon>
        <taxon>Bacteroidota</taxon>
        <taxon>Sphingobacteriia</taxon>
        <taxon>Sphingobacteriales</taxon>
        <taxon>Sphingobacteriaceae</taxon>
        <taxon>Mucilaginibacter</taxon>
    </lineage>
</organism>
<reference evidence="2 3" key="1">
    <citation type="submission" date="2019-12" db="EMBL/GenBank/DDBJ databases">
        <title>Mucilaginibacter sp. HMF7410 genome sequencing and assembly.</title>
        <authorList>
            <person name="Kang H."/>
            <person name="Cha I."/>
            <person name="Kim H."/>
            <person name="Joh K."/>
        </authorList>
    </citation>
    <scope>NUCLEOTIDE SEQUENCE [LARGE SCALE GENOMIC DNA]</scope>
    <source>
        <strain evidence="2 3">HMF7410</strain>
    </source>
</reference>
<keyword evidence="1" id="KW-1133">Transmembrane helix</keyword>
<feature type="transmembrane region" description="Helical" evidence="1">
    <location>
        <begin position="44"/>
        <end position="65"/>
    </location>
</feature>
<dbReference type="RefSeq" id="WP_157563337.1">
    <property type="nucleotide sequence ID" value="NZ_WPIK01000001.1"/>
</dbReference>
<gene>
    <name evidence="2" type="ORF">GO621_01390</name>
</gene>
<evidence type="ECO:0000256" key="1">
    <source>
        <dbReference type="SAM" id="Phobius"/>
    </source>
</evidence>
<protein>
    <submittedName>
        <fullName evidence="2">Cytochrome B</fullName>
    </submittedName>
</protein>
<keyword evidence="1" id="KW-0812">Transmembrane</keyword>
<name>A0A7K1SS98_9SPHI</name>
<feature type="transmembrane region" description="Helical" evidence="1">
    <location>
        <begin position="85"/>
        <end position="104"/>
    </location>
</feature>
<evidence type="ECO:0000313" key="2">
    <source>
        <dbReference type="EMBL" id="MVN20188.1"/>
    </source>
</evidence>
<feature type="transmembrane region" description="Helical" evidence="1">
    <location>
        <begin position="116"/>
        <end position="136"/>
    </location>
</feature>
<comment type="caution">
    <text evidence="2">The sequence shown here is derived from an EMBL/GenBank/DDBJ whole genome shotgun (WGS) entry which is preliminary data.</text>
</comment>
<sequence length="146" mass="16545">MYPFFKYLHSGFRYIVLILVVAAIIQALLGWLGKKTYTESNRKLNLFALISAHTQLLIGLVLYFLSPLVQFSNATMKDATARYWTVEHLTMMIIAIVLITVGYSRSKKILLPEKKHANIFIFYLLAAIIVIVTLVLSHRGVLGMSV</sequence>
<proteinExistence type="predicted"/>
<dbReference type="EMBL" id="WPIK01000001">
    <property type="protein sequence ID" value="MVN20188.1"/>
    <property type="molecule type" value="Genomic_DNA"/>
</dbReference>
<keyword evidence="3" id="KW-1185">Reference proteome</keyword>
<feature type="transmembrane region" description="Helical" evidence="1">
    <location>
        <begin position="12"/>
        <end position="32"/>
    </location>
</feature>
<dbReference type="AlphaFoldDB" id="A0A7K1SS98"/>
<evidence type="ECO:0000313" key="3">
    <source>
        <dbReference type="Proteomes" id="UP000462014"/>
    </source>
</evidence>
<accession>A0A7K1SS98</accession>